<dbReference type="InterPro" id="IPR017927">
    <property type="entry name" value="FAD-bd_FR_type"/>
</dbReference>
<dbReference type="SUPFAM" id="SSF63380">
    <property type="entry name" value="Riboflavin synthase domain-like"/>
    <property type="match status" value="1"/>
</dbReference>
<comment type="pathway">
    <text evidence="2">Energy metabolism; photosynthesis.</text>
</comment>
<dbReference type="Pfam" id="PF00175">
    <property type="entry name" value="NAD_binding_1"/>
    <property type="match status" value="1"/>
</dbReference>
<feature type="binding site" evidence="11">
    <location>
        <begin position="328"/>
        <end position="329"/>
    </location>
    <ligand>
        <name>NADP(+)</name>
        <dbReference type="ChEBI" id="CHEBI:58349"/>
    </ligand>
</feature>
<dbReference type="InterPro" id="IPR001433">
    <property type="entry name" value="OxRdtase_FAD/NAD-bd"/>
</dbReference>
<gene>
    <name evidence="14" type="primary">LOC120271986</name>
</gene>
<evidence type="ECO:0000256" key="7">
    <source>
        <dbReference type="ARBA" id="ARBA00022857"/>
    </source>
</evidence>
<feature type="binding site" evidence="11">
    <location>
        <position position="186"/>
    </location>
    <ligand>
        <name>NADP(+)</name>
        <dbReference type="ChEBI" id="CHEBI:58349"/>
    </ligand>
</feature>
<dbReference type="SUPFAM" id="SSF52343">
    <property type="entry name" value="Ferredoxin reductase-like, C-terminal NADP-linked domain"/>
    <property type="match status" value="1"/>
</dbReference>
<keyword evidence="8 10" id="KW-0560">Oxidoreductase</keyword>
<evidence type="ECO:0000313" key="14">
    <source>
        <dbReference type="RefSeq" id="XP_039134614.1"/>
    </source>
</evidence>
<dbReference type="InterPro" id="IPR039261">
    <property type="entry name" value="FNR_nucleotide-bd"/>
</dbReference>
<evidence type="ECO:0000256" key="9">
    <source>
        <dbReference type="ARBA" id="ARBA00047776"/>
    </source>
</evidence>
<accession>A0AB40C4A7</accession>
<dbReference type="Gene3D" id="2.40.30.10">
    <property type="entry name" value="Translation factors"/>
    <property type="match status" value="1"/>
</dbReference>
<feature type="binding site" evidence="11">
    <location>
        <position position="235"/>
    </location>
    <ligand>
        <name>NADP(+)</name>
        <dbReference type="ChEBI" id="CHEBI:58349"/>
    </ligand>
</feature>
<sequence>MALKADLCSVMHAEMIPGKGLGFNYSSSRMFSNLNFRNDAWTSLPYLSLRNQKQYPKYNTSAQQVAERNAVLVKPLKVEDRSLKVEEAKEPALTVPRQGQPCTTRVVSVDTLFGPRGAIGEICHIVLDHGGNFNFEEGHYLGVILPPNDNDGSGQTRTRVKFDDFSVASCRDGDAFGGKRLSLCVRRAELSPDSVSNFLCDRQEGDEVEIIGPFGYKMIWPNDLEAKHIMIATSTGIAPFRSNLQHVFVNPYSQVAFNGLTWLIAGADNGNSLLYNGEFTQILGTHPIHFRYQKALADHNTTVADVIYQNGDQIFSLLNGGAYIYFAGLQTMMPGILKTFERIAQERGENWADTLAELVRNDQWRVEVY</sequence>
<dbReference type="InterPro" id="IPR017938">
    <property type="entry name" value="Riboflavin_synthase-like_b-brl"/>
</dbReference>
<keyword evidence="7 10" id="KW-0521">NADP</keyword>
<feature type="binding site" evidence="11">
    <location>
        <position position="166"/>
    </location>
    <ligand>
        <name>NADP(+)</name>
        <dbReference type="ChEBI" id="CHEBI:58349"/>
    </ligand>
</feature>
<evidence type="ECO:0000256" key="5">
    <source>
        <dbReference type="ARBA" id="ARBA00022630"/>
    </source>
</evidence>
<dbReference type="AlphaFoldDB" id="A0AB40C4A7"/>
<proteinExistence type="inferred from homology"/>
<dbReference type="PANTHER" id="PTHR43314">
    <property type="match status" value="1"/>
</dbReference>
<reference evidence="14" key="1">
    <citation type="submission" date="2025-08" db="UniProtKB">
        <authorList>
            <consortium name="RefSeq"/>
        </authorList>
    </citation>
    <scope>IDENTIFICATION</scope>
</reference>
<evidence type="ECO:0000256" key="2">
    <source>
        <dbReference type="ARBA" id="ARBA00004748"/>
    </source>
</evidence>
<dbReference type="Gene3D" id="3.40.50.80">
    <property type="entry name" value="Nucleotide-binding domain of ferredoxin-NADP reductase (FNR) module"/>
    <property type="match status" value="1"/>
</dbReference>
<evidence type="ECO:0000256" key="6">
    <source>
        <dbReference type="ARBA" id="ARBA00022827"/>
    </source>
</evidence>
<evidence type="ECO:0000259" key="12">
    <source>
        <dbReference type="PROSITE" id="PS51384"/>
    </source>
</evidence>
<dbReference type="InterPro" id="IPR015701">
    <property type="entry name" value="FNR"/>
</dbReference>
<evidence type="ECO:0000256" key="11">
    <source>
        <dbReference type="PIRSR" id="PIRSR000361-1"/>
    </source>
</evidence>
<evidence type="ECO:0000313" key="13">
    <source>
        <dbReference type="Proteomes" id="UP001515500"/>
    </source>
</evidence>
<evidence type="ECO:0000256" key="4">
    <source>
        <dbReference type="ARBA" id="ARBA00013223"/>
    </source>
</evidence>
<keyword evidence="6 10" id="KW-0274">FAD</keyword>
<comment type="similarity">
    <text evidence="3">Belongs to the ferredoxin--NADP reductase type 1 family.</text>
</comment>
<protein>
    <recommendedName>
        <fullName evidence="4">ferredoxin--NADP(+) reductase</fullName>
        <ecNumber evidence="4">1.18.1.2</ecNumber>
    </recommendedName>
</protein>
<evidence type="ECO:0000256" key="8">
    <source>
        <dbReference type="ARBA" id="ARBA00023002"/>
    </source>
</evidence>
<dbReference type="Proteomes" id="UP001515500">
    <property type="component" value="Chromosome 11"/>
</dbReference>
<organism evidence="13 14">
    <name type="scientific">Dioscorea cayennensis subsp. rotundata</name>
    <name type="common">White Guinea yam</name>
    <name type="synonym">Dioscorea rotundata</name>
    <dbReference type="NCBI Taxonomy" id="55577"/>
    <lineage>
        <taxon>Eukaryota</taxon>
        <taxon>Viridiplantae</taxon>
        <taxon>Streptophyta</taxon>
        <taxon>Embryophyta</taxon>
        <taxon>Tracheophyta</taxon>
        <taxon>Spermatophyta</taxon>
        <taxon>Magnoliopsida</taxon>
        <taxon>Liliopsida</taxon>
        <taxon>Dioscoreales</taxon>
        <taxon>Dioscoreaceae</taxon>
        <taxon>Dioscorea</taxon>
    </lineage>
</organism>
<dbReference type="PROSITE" id="PS51384">
    <property type="entry name" value="FAD_FR"/>
    <property type="match status" value="1"/>
</dbReference>
<dbReference type="GO" id="GO:0004324">
    <property type="term" value="F:ferredoxin-NADP+ reductase activity"/>
    <property type="evidence" value="ECO:0007669"/>
    <property type="project" value="UniProtKB-EC"/>
</dbReference>
<comment type="cofactor">
    <cofactor evidence="1">
        <name>FAD</name>
        <dbReference type="ChEBI" id="CHEBI:57692"/>
    </cofactor>
</comment>
<name>A0AB40C4A7_DIOCR</name>
<evidence type="ECO:0000256" key="1">
    <source>
        <dbReference type="ARBA" id="ARBA00001974"/>
    </source>
</evidence>
<keyword evidence="5 10" id="KW-0285">Flavoprotein</keyword>
<dbReference type="EC" id="1.18.1.2" evidence="4"/>
<dbReference type="GeneID" id="120271986"/>
<dbReference type="RefSeq" id="XP_039134614.1">
    <property type="nucleotide sequence ID" value="XM_039278680.1"/>
</dbReference>
<evidence type="ECO:0000256" key="10">
    <source>
        <dbReference type="PIRNR" id="PIRNR000361"/>
    </source>
</evidence>
<feature type="binding site" evidence="11">
    <location>
        <position position="367"/>
    </location>
    <ligand>
        <name>NADP(+)</name>
        <dbReference type="ChEBI" id="CHEBI:58349"/>
    </ligand>
</feature>
<evidence type="ECO:0000256" key="3">
    <source>
        <dbReference type="ARBA" id="ARBA00008312"/>
    </source>
</evidence>
<keyword evidence="13" id="KW-1185">Reference proteome</keyword>
<feature type="domain" description="FAD-binding FR-type" evidence="12">
    <location>
        <begin position="99"/>
        <end position="220"/>
    </location>
</feature>
<dbReference type="PIRSF" id="PIRSF000361">
    <property type="entry name" value="Frd-NADP+_RD"/>
    <property type="match status" value="1"/>
</dbReference>
<comment type="catalytic activity">
    <reaction evidence="9">
        <text>2 reduced [2Fe-2S]-[ferredoxin] + NADP(+) + H(+) = 2 oxidized [2Fe-2S]-[ferredoxin] + NADPH</text>
        <dbReference type="Rhea" id="RHEA:20125"/>
        <dbReference type="Rhea" id="RHEA-COMP:10000"/>
        <dbReference type="Rhea" id="RHEA-COMP:10001"/>
        <dbReference type="ChEBI" id="CHEBI:15378"/>
        <dbReference type="ChEBI" id="CHEBI:33737"/>
        <dbReference type="ChEBI" id="CHEBI:33738"/>
        <dbReference type="ChEBI" id="CHEBI:57783"/>
        <dbReference type="ChEBI" id="CHEBI:58349"/>
        <dbReference type="EC" id="1.18.1.2"/>
    </reaction>
</comment>